<evidence type="ECO:0000313" key="4">
    <source>
        <dbReference type="Proteomes" id="UP000184774"/>
    </source>
</evidence>
<dbReference type="PANTHER" id="PTHR43300">
    <property type="entry name" value="ACETYLTRANSFERASE"/>
    <property type="match status" value="1"/>
</dbReference>
<evidence type="ECO:0000256" key="1">
    <source>
        <dbReference type="ARBA" id="ARBA00007274"/>
    </source>
</evidence>
<dbReference type="InterPro" id="IPR001451">
    <property type="entry name" value="Hexapep"/>
</dbReference>
<dbReference type="EMBL" id="FSSB01000011">
    <property type="protein sequence ID" value="SIO94296.1"/>
    <property type="molecule type" value="Genomic_DNA"/>
</dbReference>
<dbReference type="Proteomes" id="UP000515264">
    <property type="component" value="Chromosome 1"/>
</dbReference>
<keyword evidence="3" id="KW-0012">Acyltransferase</keyword>
<keyword evidence="3" id="KW-0808">Transferase</keyword>
<name>A0A1N6M4M3_9VIBR</name>
<reference evidence="2" key="2">
    <citation type="submission" date="2019-11" db="EMBL/GenBank/DDBJ databases">
        <authorList>
            <person name="January G."/>
            <person name="Bunk B."/>
        </authorList>
    </citation>
    <scope>NUCLEOTIDE SEQUENCE</scope>
    <source>
        <strain evidence="2">3.6</strain>
    </source>
</reference>
<organism evidence="3 4">
    <name type="scientific">Vibrio spartinae</name>
    <dbReference type="NCBI Taxonomy" id="1918945"/>
    <lineage>
        <taxon>Bacteria</taxon>
        <taxon>Pseudomonadati</taxon>
        <taxon>Pseudomonadota</taxon>
        <taxon>Gammaproteobacteria</taxon>
        <taxon>Vibrionales</taxon>
        <taxon>Vibrionaceae</taxon>
        <taxon>Vibrio</taxon>
    </lineage>
</organism>
<keyword evidence="5" id="KW-1185">Reference proteome</keyword>
<gene>
    <name evidence="3" type="primary">maa</name>
    <name evidence="3" type="ORF">VSP9026_01987</name>
    <name evidence="2" type="ORF">Vspart_00646</name>
</gene>
<dbReference type="RefSeq" id="WP_074372840.1">
    <property type="nucleotide sequence ID" value="NZ_AP024907.1"/>
</dbReference>
<accession>A0A1N6M4M3</accession>
<proteinExistence type="inferred from homology"/>
<dbReference type="Proteomes" id="UP000184774">
    <property type="component" value="Unassembled WGS sequence"/>
</dbReference>
<sequence length="152" mass="16639">MMKKIKDFIQIQVRQRLLSLNVWYLNRFFGTHIDATARISLKAKIDKRNGDGIYIDEGTYVAFGVAILAHDMCRHLKADVRIGKNCHIGCNSLILPGVTIGDSCIVAAGAVVTKDVPSNTLVAGNPAMVKKEGIQLNRLGIFPKDSGSKTEE</sequence>
<reference evidence="3 4" key="1">
    <citation type="submission" date="2016-12" db="EMBL/GenBank/DDBJ databases">
        <authorList>
            <person name="Song W.-J."/>
            <person name="Kurnit D.M."/>
        </authorList>
    </citation>
    <scope>NUCLEOTIDE SEQUENCE [LARGE SCALE GENOMIC DNA]</scope>
    <source>
        <strain evidence="3 4">CECT 9026</strain>
    </source>
</reference>
<dbReference type="EMBL" id="CP046268">
    <property type="protein sequence ID" value="QMV13417.1"/>
    <property type="molecule type" value="Genomic_DNA"/>
</dbReference>
<dbReference type="AlphaFoldDB" id="A0A1N6M4M3"/>
<dbReference type="CDD" id="cd04647">
    <property type="entry name" value="LbH_MAT_like"/>
    <property type="match status" value="1"/>
</dbReference>
<evidence type="ECO:0000313" key="3">
    <source>
        <dbReference type="EMBL" id="SIO94296.1"/>
    </source>
</evidence>
<dbReference type="Pfam" id="PF14602">
    <property type="entry name" value="Hexapep_2"/>
    <property type="match status" value="1"/>
</dbReference>
<evidence type="ECO:0000313" key="5">
    <source>
        <dbReference type="Proteomes" id="UP000515264"/>
    </source>
</evidence>
<dbReference type="SUPFAM" id="SSF51161">
    <property type="entry name" value="Trimeric LpxA-like enzymes"/>
    <property type="match status" value="1"/>
</dbReference>
<dbReference type="OrthoDB" id="9815592at2"/>
<evidence type="ECO:0000313" key="2">
    <source>
        <dbReference type="EMBL" id="QMV13417.1"/>
    </source>
</evidence>
<dbReference type="EC" id="2.3.1.79" evidence="3"/>
<dbReference type="GO" id="GO:0008925">
    <property type="term" value="F:maltose O-acetyltransferase activity"/>
    <property type="evidence" value="ECO:0007669"/>
    <property type="project" value="UniProtKB-EC"/>
</dbReference>
<protein>
    <submittedName>
        <fullName evidence="3">Maltose O-acetyltransferase</fullName>
        <ecNumber evidence="3">2.3.1.79</ecNumber>
    </submittedName>
</protein>
<comment type="similarity">
    <text evidence="1">Belongs to the transferase hexapeptide repeat family.</text>
</comment>
<dbReference type="InterPro" id="IPR050179">
    <property type="entry name" value="Trans_hexapeptide_repeat"/>
</dbReference>
<dbReference type="Gene3D" id="2.160.10.10">
    <property type="entry name" value="Hexapeptide repeat proteins"/>
    <property type="match status" value="1"/>
</dbReference>
<dbReference type="PANTHER" id="PTHR43300:SF7">
    <property type="entry name" value="UDP-N-ACETYLBACILLOSAMINE N-ACETYLTRANSFERASE"/>
    <property type="match status" value="1"/>
</dbReference>
<dbReference type="InterPro" id="IPR011004">
    <property type="entry name" value="Trimer_LpxA-like_sf"/>
</dbReference>
<reference evidence="2 5" key="3">
    <citation type="journal article" date="2020" name="J. Nat. Prod.">
        <title>Genomics-Metabolomics Profiling Disclosed Marine Vibrio spartinae 3.6 as a Producer of a New Branched Side Chain Prodigiosin.</title>
        <authorList>
            <person name="Vitale G.A."/>
            <person name="Sciarretta M."/>
            <person name="Palma Esposito F."/>
            <person name="January G.G."/>
            <person name="Giaccio M."/>
            <person name="Bunk B."/>
            <person name="Sproer C."/>
            <person name="Bajerski F."/>
            <person name="Power D."/>
            <person name="Festa C."/>
            <person name="Monti M.C."/>
            <person name="D'Auria M.V."/>
            <person name="de Pascale D."/>
        </authorList>
    </citation>
    <scope>NUCLEOTIDE SEQUENCE [LARGE SCALE GENOMIC DNA]</scope>
    <source>
        <strain evidence="2 5">3.6</strain>
    </source>
</reference>